<keyword evidence="2" id="KW-0808">Transferase</keyword>
<keyword evidence="3" id="KW-0547">Nucleotide-binding</keyword>
<keyword evidence="4" id="KW-0418">Kinase</keyword>
<dbReference type="EMBL" id="CAJOBQ010000113">
    <property type="protein sequence ID" value="CAF4261147.1"/>
    <property type="molecule type" value="Genomic_DNA"/>
</dbReference>
<dbReference type="InterPro" id="IPR030616">
    <property type="entry name" value="Aur-like"/>
</dbReference>
<evidence type="ECO:0000256" key="6">
    <source>
        <dbReference type="ARBA" id="ARBA00047899"/>
    </source>
</evidence>
<evidence type="ECO:0000256" key="3">
    <source>
        <dbReference type="ARBA" id="ARBA00022741"/>
    </source>
</evidence>
<accession>A0A820F9M9</accession>
<evidence type="ECO:0000313" key="8">
    <source>
        <dbReference type="EMBL" id="CAF4261147.1"/>
    </source>
</evidence>
<evidence type="ECO:0000313" key="9">
    <source>
        <dbReference type="Proteomes" id="UP000663862"/>
    </source>
</evidence>
<evidence type="ECO:0000256" key="5">
    <source>
        <dbReference type="ARBA" id="ARBA00022840"/>
    </source>
</evidence>
<comment type="catalytic activity">
    <reaction evidence="7">
        <text>L-seryl-[protein] + ATP = O-phospho-L-seryl-[protein] + ADP + H(+)</text>
        <dbReference type="Rhea" id="RHEA:17989"/>
        <dbReference type="Rhea" id="RHEA-COMP:9863"/>
        <dbReference type="Rhea" id="RHEA-COMP:11604"/>
        <dbReference type="ChEBI" id="CHEBI:15378"/>
        <dbReference type="ChEBI" id="CHEBI:29999"/>
        <dbReference type="ChEBI" id="CHEBI:30616"/>
        <dbReference type="ChEBI" id="CHEBI:83421"/>
        <dbReference type="ChEBI" id="CHEBI:456216"/>
        <dbReference type="EC" id="2.7.11.1"/>
    </reaction>
</comment>
<organism evidence="8 9">
    <name type="scientific">Rotaria socialis</name>
    <dbReference type="NCBI Taxonomy" id="392032"/>
    <lineage>
        <taxon>Eukaryota</taxon>
        <taxon>Metazoa</taxon>
        <taxon>Spiralia</taxon>
        <taxon>Gnathifera</taxon>
        <taxon>Rotifera</taxon>
        <taxon>Eurotatoria</taxon>
        <taxon>Bdelloidea</taxon>
        <taxon>Philodinida</taxon>
        <taxon>Philodinidae</taxon>
        <taxon>Rotaria</taxon>
    </lineage>
</organism>
<reference evidence="8" key="1">
    <citation type="submission" date="2021-02" db="EMBL/GenBank/DDBJ databases">
        <authorList>
            <person name="Nowell W R."/>
        </authorList>
    </citation>
    <scope>NUCLEOTIDE SEQUENCE</scope>
</reference>
<dbReference type="GO" id="GO:0005524">
    <property type="term" value="F:ATP binding"/>
    <property type="evidence" value="ECO:0007669"/>
    <property type="project" value="UniProtKB-KW"/>
</dbReference>
<evidence type="ECO:0000256" key="2">
    <source>
        <dbReference type="ARBA" id="ARBA00022679"/>
    </source>
</evidence>
<sequence>MQTEKSLRESEAAEYVYQLCFTLNYLHTKRVIYRDMFGEFYEYTDFGSLAENQQLFLIIGKSPFDSQTQHEAIRRIRSIQLAFPIETSSDLRDFITKLLHQNPTDQLPLKDADAAQHVSILKNTDLAATEESYLKRKKILNREN</sequence>
<dbReference type="InterPro" id="IPR011009">
    <property type="entry name" value="Kinase-like_dom_sf"/>
</dbReference>
<protein>
    <submittedName>
        <fullName evidence="8">Uncharacterized protein</fullName>
    </submittedName>
</protein>
<comment type="catalytic activity">
    <reaction evidence="6">
        <text>L-threonyl-[protein] + ATP = O-phospho-L-threonyl-[protein] + ADP + H(+)</text>
        <dbReference type="Rhea" id="RHEA:46608"/>
        <dbReference type="Rhea" id="RHEA-COMP:11060"/>
        <dbReference type="Rhea" id="RHEA-COMP:11605"/>
        <dbReference type="ChEBI" id="CHEBI:15378"/>
        <dbReference type="ChEBI" id="CHEBI:30013"/>
        <dbReference type="ChEBI" id="CHEBI:30616"/>
        <dbReference type="ChEBI" id="CHEBI:61977"/>
        <dbReference type="ChEBI" id="CHEBI:456216"/>
        <dbReference type="EC" id="2.7.11.1"/>
    </reaction>
</comment>
<dbReference type="Proteomes" id="UP000663862">
    <property type="component" value="Unassembled WGS sequence"/>
</dbReference>
<gene>
    <name evidence="8" type="ORF">TSG867_LOCUS3714</name>
</gene>
<dbReference type="SUPFAM" id="SSF56112">
    <property type="entry name" value="Protein kinase-like (PK-like)"/>
    <property type="match status" value="1"/>
</dbReference>
<dbReference type="PANTHER" id="PTHR24350">
    <property type="entry name" value="SERINE/THREONINE-PROTEIN KINASE IAL-RELATED"/>
    <property type="match status" value="1"/>
</dbReference>
<keyword evidence="1" id="KW-0723">Serine/threonine-protein kinase</keyword>
<evidence type="ECO:0000256" key="4">
    <source>
        <dbReference type="ARBA" id="ARBA00022777"/>
    </source>
</evidence>
<name>A0A820F9M9_9BILA</name>
<keyword evidence="5" id="KW-0067">ATP-binding</keyword>
<dbReference type="Gene3D" id="1.10.510.10">
    <property type="entry name" value="Transferase(Phosphotransferase) domain 1"/>
    <property type="match status" value="1"/>
</dbReference>
<evidence type="ECO:0000256" key="7">
    <source>
        <dbReference type="ARBA" id="ARBA00048679"/>
    </source>
</evidence>
<comment type="caution">
    <text evidence="8">The sequence shown here is derived from an EMBL/GenBank/DDBJ whole genome shotgun (WGS) entry which is preliminary data.</text>
</comment>
<evidence type="ECO:0000256" key="1">
    <source>
        <dbReference type="ARBA" id="ARBA00022527"/>
    </source>
</evidence>
<dbReference type="AlphaFoldDB" id="A0A820F9M9"/>
<dbReference type="GO" id="GO:0004674">
    <property type="term" value="F:protein serine/threonine kinase activity"/>
    <property type="evidence" value="ECO:0007669"/>
    <property type="project" value="UniProtKB-KW"/>
</dbReference>
<proteinExistence type="predicted"/>